<evidence type="ECO:0000313" key="1">
    <source>
        <dbReference type="EMBL" id="KAK9058672.1"/>
    </source>
</evidence>
<dbReference type="Proteomes" id="UP001408789">
    <property type="component" value="Unassembled WGS sequence"/>
</dbReference>
<protein>
    <submittedName>
        <fullName evidence="1">Uncharacterized protein</fullName>
    </submittedName>
</protein>
<reference evidence="1 2" key="1">
    <citation type="submission" date="2024-04" db="EMBL/GenBank/DDBJ databases">
        <title>The reference genome of an endangered Asteraceae, Deinandra increscens subsp. villosa, native to the Central Coast of California.</title>
        <authorList>
            <person name="Guilliams M."/>
            <person name="Hasenstab-Lehman K."/>
            <person name="Meyer R."/>
            <person name="Mcevoy S."/>
        </authorList>
    </citation>
    <scope>NUCLEOTIDE SEQUENCE [LARGE SCALE GENOMIC DNA]</scope>
    <source>
        <tissue evidence="1">Leaf</tissue>
    </source>
</reference>
<comment type="caution">
    <text evidence="1">The sequence shown here is derived from an EMBL/GenBank/DDBJ whole genome shotgun (WGS) entry which is preliminary data.</text>
</comment>
<keyword evidence="2" id="KW-1185">Reference proteome</keyword>
<dbReference type="AlphaFoldDB" id="A0AAP0CR67"/>
<dbReference type="PANTHER" id="PTHR35104">
    <property type="entry name" value="OS03G0807000 PROTEIN"/>
    <property type="match status" value="1"/>
</dbReference>
<sequence>MFRNYWQQFPDVTHPSPNYITILALISIPNFRSKSHNRRNFRRRSTMVMNSPLVVAVANISADICQYIACNPERLSSEQVLNLIFCFPFQQFRRFALCMWTFFCFPPNNTNYYSSSSSSSSFSSDEDSHSD</sequence>
<accession>A0AAP0CR67</accession>
<gene>
    <name evidence="1" type="ORF">SSX86_023514</name>
</gene>
<proteinExistence type="predicted"/>
<dbReference type="PANTHER" id="PTHR35104:SF13">
    <property type="entry name" value="OS03G0807000 PROTEIN"/>
    <property type="match status" value="1"/>
</dbReference>
<dbReference type="EMBL" id="JBCNJP010000023">
    <property type="protein sequence ID" value="KAK9058672.1"/>
    <property type="molecule type" value="Genomic_DNA"/>
</dbReference>
<evidence type="ECO:0000313" key="2">
    <source>
        <dbReference type="Proteomes" id="UP001408789"/>
    </source>
</evidence>
<organism evidence="1 2">
    <name type="scientific">Deinandra increscens subsp. villosa</name>
    <dbReference type="NCBI Taxonomy" id="3103831"/>
    <lineage>
        <taxon>Eukaryota</taxon>
        <taxon>Viridiplantae</taxon>
        <taxon>Streptophyta</taxon>
        <taxon>Embryophyta</taxon>
        <taxon>Tracheophyta</taxon>
        <taxon>Spermatophyta</taxon>
        <taxon>Magnoliopsida</taxon>
        <taxon>eudicotyledons</taxon>
        <taxon>Gunneridae</taxon>
        <taxon>Pentapetalae</taxon>
        <taxon>asterids</taxon>
        <taxon>campanulids</taxon>
        <taxon>Asterales</taxon>
        <taxon>Asteraceae</taxon>
        <taxon>Asteroideae</taxon>
        <taxon>Heliantheae alliance</taxon>
        <taxon>Madieae</taxon>
        <taxon>Madiinae</taxon>
        <taxon>Deinandra</taxon>
    </lineage>
</organism>
<name>A0AAP0CR67_9ASTR</name>